<evidence type="ECO:0000256" key="4">
    <source>
        <dbReference type="ARBA" id="ARBA00022723"/>
    </source>
</evidence>
<dbReference type="GO" id="GO:0006094">
    <property type="term" value="P:gluconeogenesis"/>
    <property type="evidence" value="ECO:0007669"/>
    <property type="project" value="InterPro"/>
</dbReference>
<dbReference type="SUPFAM" id="SSF68923">
    <property type="entry name" value="PEP carboxykinase N-terminal domain"/>
    <property type="match status" value="1"/>
</dbReference>
<dbReference type="GO" id="GO:0046327">
    <property type="term" value="P:glycerol biosynthetic process from pyruvate"/>
    <property type="evidence" value="ECO:0007669"/>
    <property type="project" value="TreeGrafter"/>
</dbReference>
<proteinExistence type="inferred from homology"/>
<sequence>MGTVPATQAPTGDDGTPEGNTMVDVEQVLDEAGLKNPHVRDYVAYWAGVTQPDRIEVVNASDDARLVAESLEAGELLPAGEGLYYSRSYFKDTARSEERTIVATGNPADKGLYNNWRDAAEMSAAQLERMRGQSQGKTMYVVPYLMAPPGSPLEAYAAGVELTDNRPVVLHMIRMARVGTVHLDNLEDPNSFVRAVHVTGDLENLGQGTPEDQRYFVTVADQRTILHFGSSYGGNALLGKIAHGLRQACYDGRASGKFLAEQFMLLGITDKETGRKYHICGGFPSASGKTNLAMTLAPDALGDRYYVEFYGDDIAWLWVGEDGKVYAMNPENGVFGVAKDTNELTNPTALHSIEPGSGAIFTNVAYNPTTQEVWWEGKTPEPPADLAGWEDWKGDSIADRPEGADAPWAHPNSRFTTTLANVPNVAGDFEDPAGVPVDAIIFGGRTRDREPLVRAITDLAEGVYDGLTLGAEATFAADGLDGQLRYDPMSMRPFMAYAEADYAAHWLTIIGAATEQPIFAHVNWFQRDAEDGHFLWPGYRENLRPLLWLMQYKNGEVQGQQTPVGVIPTEEELNLVGLDVPAEDLERILNIDLARWSQEMGFREEHLAQFDGLPEEIWAAHRRVAQAVADAHQA</sequence>
<evidence type="ECO:0000256" key="5">
    <source>
        <dbReference type="ARBA" id="ARBA00022741"/>
    </source>
</evidence>
<comment type="cofactor">
    <cofactor evidence="1">
        <name>Mn(2+)</name>
        <dbReference type="ChEBI" id="CHEBI:29035"/>
    </cofactor>
</comment>
<dbReference type="GO" id="GO:0005525">
    <property type="term" value="F:GTP binding"/>
    <property type="evidence" value="ECO:0007669"/>
    <property type="project" value="UniProtKB-KW"/>
</dbReference>
<dbReference type="InterPro" id="IPR035078">
    <property type="entry name" value="PEP_carboxykinase_GTP_N"/>
</dbReference>
<dbReference type="InterPro" id="IPR008209">
    <property type="entry name" value="PEP_carboxykinase_GTP"/>
</dbReference>
<protein>
    <recommendedName>
        <fullName evidence="3">phosphoenolpyruvate carboxykinase (GTP)</fullName>
        <ecNumber evidence="3">4.1.1.32</ecNumber>
    </recommendedName>
</protein>
<evidence type="ECO:0000256" key="6">
    <source>
        <dbReference type="ARBA" id="ARBA00022793"/>
    </source>
</evidence>
<name>A0A6J6NGS2_9ZZZZ</name>
<evidence type="ECO:0000256" key="3">
    <source>
        <dbReference type="ARBA" id="ARBA00012306"/>
    </source>
</evidence>
<feature type="domain" description="Phosphoenolpyruvate carboxykinase C-terminal P-loop" evidence="11">
    <location>
        <begin position="258"/>
        <end position="625"/>
    </location>
</feature>
<dbReference type="EC" id="4.1.1.32" evidence="3"/>
<accession>A0A6J6NGS2</accession>
<evidence type="ECO:0000256" key="7">
    <source>
        <dbReference type="ARBA" id="ARBA00023134"/>
    </source>
</evidence>
<dbReference type="GO" id="GO:0030145">
    <property type="term" value="F:manganese ion binding"/>
    <property type="evidence" value="ECO:0007669"/>
    <property type="project" value="TreeGrafter"/>
</dbReference>
<keyword evidence="5" id="KW-0547">Nucleotide-binding</keyword>
<dbReference type="InterPro" id="IPR013035">
    <property type="entry name" value="PEP_carboxykinase_C"/>
</dbReference>
<dbReference type="GO" id="GO:0019543">
    <property type="term" value="P:propionate catabolic process"/>
    <property type="evidence" value="ECO:0007669"/>
    <property type="project" value="TreeGrafter"/>
</dbReference>
<dbReference type="GO" id="GO:0042594">
    <property type="term" value="P:response to starvation"/>
    <property type="evidence" value="ECO:0007669"/>
    <property type="project" value="TreeGrafter"/>
</dbReference>
<dbReference type="Pfam" id="PF17297">
    <property type="entry name" value="PEPCK_N"/>
    <property type="match status" value="1"/>
</dbReference>
<evidence type="ECO:0000256" key="9">
    <source>
        <dbReference type="ARBA" id="ARBA00023239"/>
    </source>
</evidence>
<reference evidence="13" key="1">
    <citation type="submission" date="2020-05" db="EMBL/GenBank/DDBJ databases">
        <authorList>
            <person name="Chiriac C."/>
            <person name="Salcher M."/>
            <person name="Ghai R."/>
            <person name="Kavagutti S V."/>
        </authorList>
    </citation>
    <scope>NUCLEOTIDE SEQUENCE</scope>
</reference>
<evidence type="ECO:0000259" key="11">
    <source>
        <dbReference type="Pfam" id="PF00821"/>
    </source>
</evidence>
<dbReference type="HAMAP" id="MF_00452">
    <property type="entry name" value="PEPCK_GTP"/>
    <property type="match status" value="1"/>
</dbReference>
<feature type="region of interest" description="Disordered" evidence="10">
    <location>
        <begin position="1"/>
        <end position="21"/>
    </location>
</feature>
<dbReference type="GO" id="GO:0071333">
    <property type="term" value="P:cellular response to glucose stimulus"/>
    <property type="evidence" value="ECO:0007669"/>
    <property type="project" value="TreeGrafter"/>
</dbReference>
<dbReference type="InterPro" id="IPR008210">
    <property type="entry name" value="PEP_carboxykinase_N"/>
</dbReference>
<dbReference type="PANTHER" id="PTHR11561">
    <property type="entry name" value="PHOSPHOENOLPYRUVATE CARBOXYKINASE"/>
    <property type="match status" value="1"/>
</dbReference>
<evidence type="ECO:0000259" key="12">
    <source>
        <dbReference type="Pfam" id="PF17297"/>
    </source>
</evidence>
<keyword evidence="9" id="KW-0456">Lyase</keyword>
<evidence type="ECO:0000256" key="8">
    <source>
        <dbReference type="ARBA" id="ARBA00023211"/>
    </source>
</evidence>
<dbReference type="GO" id="GO:0005829">
    <property type="term" value="C:cytosol"/>
    <property type="evidence" value="ECO:0007669"/>
    <property type="project" value="TreeGrafter"/>
</dbReference>
<dbReference type="GO" id="GO:0004613">
    <property type="term" value="F:phosphoenolpyruvate carboxykinase (GTP) activity"/>
    <property type="evidence" value="ECO:0007669"/>
    <property type="project" value="UniProtKB-EC"/>
</dbReference>
<dbReference type="NCBIfam" id="NF003253">
    <property type="entry name" value="PRK04210.1"/>
    <property type="match status" value="1"/>
</dbReference>
<dbReference type="AlphaFoldDB" id="A0A6J6NGS2"/>
<gene>
    <name evidence="13" type="ORF">UFOPK2579_00095</name>
</gene>
<feature type="compositionally biased region" description="Polar residues" evidence="10">
    <location>
        <begin position="1"/>
        <end position="10"/>
    </location>
</feature>
<dbReference type="PANTHER" id="PTHR11561:SF0">
    <property type="entry name" value="PHOSPHOENOLPYRUVATE CARBOXYKINASE [GTP]-RELATED"/>
    <property type="match status" value="1"/>
</dbReference>
<evidence type="ECO:0000313" key="13">
    <source>
        <dbReference type="EMBL" id="CAB4685557.1"/>
    </source>
</evidence>
<evidence type="ECO:0000256" key="2">
    <source>
        <dbReference type="ARBA" id="ARBA00005796"/>
    </source>
</evidence>
<dbReference type="InterPro" id="IPR035077">
    <property type="entry name" value="PEP_carboxykinase_GTP_C"/>
</dbReference>
<comment type="similarity">
    <text evidence="2">Belongs to the phosphoenolpyruvate carboxykinase [GTP] family.</text>
</comment>
<organism evidence="13">
    <name type="scientific">freshwater metagenome</name>
    <dbReference type="NCBI Taxonomy" id="449393"/>
    <lineage>
        <taxon>unclassified sequences</taxon>
        <taxon>metagenomes</taxon>
        <taxon>ecological metagenomes</taxon>
    </lineage>
</organism>
<dbReference type="Pfam" id="PF00821">
    <property type="entry name" value="PEPCK_GTP"/>
    <property type="match status" value="1"/>
</dbReference>
<dbReference type="PIRSF" id="PIRSF001348">
    <property type="entry name" value="PEP_carboxykinase_GTP"/>
    <property type="match status" value="1"/>
</dbReference>
<dbReference type="Gene3D" id="3.90.228.20">
    <property type="match status" value="1"/>
</dbReference>
<keyword evidence="7" id="KW-0342">GTP-binding</keyword>
<dbReference type="SUPFAM" id="SSF53795">
    <property type="entry name" value="PEP carboxykinase-like"/>
    <property type="match status" value="1"/>
</dbReference>
<evidence type="ECO:0000256" key="10">
    <source>
        <dbReference type="SAM" id="MobiDB-lite"/>
    </source>
</evidence>
<dbReference type="EMBL" id="CAEZXR010000005">
    <property type="protein sequence ID" value="CAB4685557.1"/>
    <property type="molecule type" value="Genomic_DNA"/>
</dbReference>
<dbReference type="Gene3D" id="3.40.449.10">
    <property type="entry name" value="Phosphoenolpyruvate Carboxykinase, domain 1"/>
    <property type="match status" value="1"/>
</dbReference>
<dbReference type="Gene3D" id="2.170.8.10">
    <property type="entry name" value="Phosphoenolpyruvate Carboxykinase, domain 2"/>
    <property type="match status" value="1"/>
</dbReference>
<keyword evidence="8" id="KW-0464">Manganese</keyword>
<feature type="domain" description="Phosphoenolpyruvate carboxykinase GTP-utilising N-terminal" evidence="12">
    <location>
        <begin position="41"/>
        <end position="253"/>
    </location>
</feature>
<keyword evidence="6" id="KW-0210">Decarboxylase</keyword>
<evidence type="ECO:0000256" key="1">
    <source>
        <dbReference type="ARBA" id="ARBA00001936"/>
    </source>
</evidence>
<dbReference type="GO" id="GO:0033993">
    <property type="term" value="P:response to lipid"/>
    <property type="evidence" value="ECO:0007669"/>
    <property type="project" value="TreeGrafter"/>
</dbReference>
<keyword evidence="4" id="KW-0479">Metal-binding</keyword>
<dbReference type="GO" id="GO:0006107">
    <property type="term" value="P:oxaloacetate metabolic process"/>
    <property type="evidence" value="ECO:0007669"/>
    <property type="project" value="TreeGrafter"/>
</dbReference>